<dbReference type="InterPro" id="IPR045523">
    <property type="entry name" value="GASH"/>
</dbReference>
<protein>
    <recommendedName>
        <fullName evidence="1">GTPase-associated system helical domain-containing protein</fullName>
    </recommendedName>
</protein>
<sequence>MFSPTYVRFNLYFCMQIIKKWLFMDKSILQSLLDAQIFTLPDNDERLTQLETSATQLAEKLQENVSDIPFYTLVALDPNITGTEPVIVEVENIIRENWTTIRSNRPDSPISIIRSVILSALNTIGSDNTDCAQIIYLTATNFHPYAALGNEKEIVEKILLNIGEFAEQNANTEWALGSEIPELKLPSLKITFPKIGTISVNQAEIEKSFTISTIKQSNYGGAEHSTTNAAFTKLKTEVPSAIASSIDTAFKSFSGNFDFKDFDSSINKFFSDFKKSLDKELKVTFTAMQAVERRSRLLWWKESLYSQHFKKSYRETGKELRPVVMAFDLFGQLPNITPVSVDYLLRDTHFQLNDKTHDAVKFSDLLSAIEKSSNKTSLNGCFNGQEIENKDRRITITDFIYLLVEGEVKSKDLLKHTGIDPKKTVTPCDLSVMVLHDLLSNRIAES</sequence>
<accession>A0A5J4RDE5</accession>
<proteinExistence type="predicted"/>
<gene>
    <name evidence="2" type="ORF">EZS27_019336</name>
</gene>
<dbReference type="Pfam" id="PF19994">
    <property type="entry name" value="GASH"/>
    <property type="match status" value="1"/>
</dbReference>
<name>A0A5J4RDE5_9ZZZZ</name>
<evidence type="ECO:0000259" key="1">
    <source>
        <dbReference type="Pfam" id="PF19994"/>
    </source>
</evidence>
<comment type="caution">
    <text evidence="2">The sequence shown here is derived from an EMBL/GenBank/DDBJ whole genome shotgun (WGS) entry which is preliminary data.</text>
</comment>
<dbReference type="EMBL" id="SNRY01001282">
    <property type="protein sequence ID" value="KAA6332117.1"/>
    <property type="molecule type" value="Genomic_DNA"/>
</dbReference>
<reference evidence="2" key="1">
    <citation type="submission" date="2019-03" db="EMBL/GenBank/DDBJ databases">
        <title>Single cell metagenomics reveals metabolic interactions within the superorganism composed of flagellate Streblomastix strix and complex community of Bacteroidetes bacteria on its surface.</title>
        <authorList>
            <person name="Treitli S.C."/>
            <person name="Kolisko M."/>
            <person name="Husnik F."/>
            <person name="Keeling P."/>
            <person name="Hampl V."/>
        </authorList>
    </citation>
    <scope>NUCLEOTIDE SEQUENCE</scope>
    <source>
        <strain evidence="2">STM</strain>
    </source>
</reference>
<organism evidence="2">
    <name type="scientific">termite gut metagenome</name>
    <dbReference type="NCBI Taxonomy" id="433724"/>
    <lineage>
        <taxon>unclassified sequences</taxon>
        <taxon>metagenomes</taxon>
        <taxon>organismal metagenomes</taxon>
    </lineage>
</organism>
<evidence type="ECO:0000313" key="2">
    <source>
        <dbReference type="EMBL" id="KAA6332117.1"/>
    </source>
</evidence>
<dbReference type="AlphaFoldDB" id="A0A5J4RDE5"/>
<feature type="domain" description="GTPase-associated system helical" evidence="1">
    <location>
        <begin position="29"/>
        <end position="439"/>
    </location>
</feature>